<dbReference type="EMBL" id="JAUDFV010000139">
    <property type="protein sequence ID" value="KAL2724186.1"/>
    <property type="molecule type" value="Genomic_DNA"/>
</dbReference>
<feature type="signal peptide" evidence="2">
    <location>
        <begin position="1"/>
        <end position="21"/>
    </location>
</feature>
<dbReference type="PANTHER" id="PTHR21184">
    <property type="entry name" value="MENORIN (DENDRITIC BRANCHING PROTEIN)"/>
    <property type="match status" value="1"/>
</dbReference>
<dbReference type="Pfam" id="PF10223">
    <property type="entry name" value="Menorin_N"/>
    <property type="match status" value="1"/>
</dbReference>
<feature type="domain" description="Menorin-like" evidence="3">
    <location>
        <begin position="36"/>
        <end position="280"/>
    </location>
</feature>
<accession>A0ABD2AU97</accession>
<name>A0ABD2AU97_VESSQ</name>
<reference evidence="4 5" key="1">
    <citation type="journal article" date="2024" name="Ann. Entomol. Soc. Am.">
        <title>Genomic analyses of the southern and eastern yellowjacket wasps (Hymenoptera: Vespidae) reveal evolutionary signatures of social life.</title>
        <authorList>
            <person name="Catto M.A."/>
            <person name="Caine P.B."/>
            <person name="Orr S.E."/>
            <person name="Hunt B.G."/>
            <person name="Goodisman M.A.D."/>
        </authorList>
    </citation>
    <scope>NUCLEOTIDE SEQUENCE [LARGE SCALE GENOMIC DNA]</scope>
    <source>
        <strain evidence="4">233</strain>
        <tissue evidence="4">Head and thorax</tissue>
    </source>
</reference>
<dbReference type="Proteomes" id="UP001607302">
    <property type="component" value="Unassembled WGS sequence"/>
</dbReference>
<comment type="similarity">
    <text evidence="1">Belongs to the menorin family.</text>
</comment>
<organism evidence="4 5">
    <name type="scientific">Vespula squamosa</name>
    <name type="common">Southern yellow jacket</name>
    <name type="synonym">Wasp</name>
    <dbReference type="NCBI Taxonomy" id="30214"/>
    <lineage>
        <taxon>Eukaryota</taxon>
        <taxon>Metazoa</taxon>
        <taxon>Ecdysozoa</taxon>
        <taxon>Arthropoda</taxon>
        <taxon>Hexapoda</taxon>
        <taxon>Insecta</taxon>
        <taxon>Pterygota</taxon>
        <taxon>Neoptera</taxon>
        <taxon>Endopterygota</taxon>
        <taxon>Hymenoptera</taxon>
        <taxon>Apocrita</taxon>
        <taxon>Aculeata</taxon>
        <taxon>Vespoidea</taxon>
        <taxon>Vespidae</taxon>
        <taxon>Vespinae</taxon>
        <taxon>Vespula</taxon>
    </lineage>
</organism>
<evidence type="ECO:0000256" key="2">
    <source>
        <dbReference type="SAM" id="SignalP"/>
    </source>
</evidence>
<evidence type="ECO:0000313" key="4">
    <source>
        <dbReference type="EMBL" id="KAL2724186.1"/>
    </source>
</evidence>
<feature type="chain" id="PRO_5044778144" evidence="2">
    <location>
        <begin position="22"/>
        <end position="312"/>
    </location>
</feature>
<dbReference type="InterPro" id="IPR019356">
    <property type="entry name" value="Menorin_dom"/>
</dbReference>
<protein>
    <submittedName>
        <fullName evidence="4">Protein FAM151B isoform X2</fullName>
    </submittedName>
</protein>
<sequence length="312" mass="34365">MDCTTLAKILSFLALIQYVMCEIAPAPKNFFPIDGNLTKIVWAHAVNSQANLSKALTADDIMMLEGDVVIGNLTNSNNTNIPIMAHPPDIESDLSLDEFLSSVLNTTKGVKLDFKSLDAFERSKPILAENRKKFTNPLFLNADILPGPVEAKTIPLDSKSFLTGAMEVFPESVLSIGWTTRYGSEFNITEGHYTMEQIQKMIDTLTENKVSQSITYPVRAGLAANDISAMKTLIDRSSSFGNVTMTIWSSHGDQVDTKKLSELIKTIGVDKVYVDVPEDVWNNLDLTSGSSTFNVAMMTAMTLLSFLFARML</sequence>
<dbReference type="AlphaFoldDB" id="A0ABD2AU97"/>
<keyword evidence="5" id="KW-1185">Reference proteome</keyword>
<keyword evidence="2" id="KW-0732">Signal</keyword>
<dbReference type="PANTHER" id="PTHR21184:SF6">
    <property type="entry name" value="CONSERVED PLASMA MEMBRANE PROTEIN"/>
    <property type="match status" value="1"/>
</dbReference>
<evidence type="ECO:0000313" key="5">
    <source>
        <dbReference type="Proteomes" id="UP001607302"/>
    </source>
</evidence>
<proteinExistence type="inferred from homology"/>
<gene>
    <name evidence="4" type="ORF">V1478_008699</name>
</gene>
<comment type="caution">
    <text evidence="4">The sequence shown here is derived from an EMBL/GenBank/DDBJ whole genome shotgun (WGS) entry which is preliminary data.</text>
</comment>
<evidence type="ECO:0000256" key="1">
    <source>
        <dbReference type="ARBA" id="ARBA00044953"/>
    </source>
</evidence>
<evidence type="ECO:0000259" key="3">
    <source>
        <dbReference type="Pfam" id="PF10223"/>
    </source>
</evidence>